<proteinExistence type="predicted"/>
<protein>
    <submittedName>
        <fullName evidence="1">Uncharacterized protein</fullName>
    </submittedName>
</protein>
<reference evidence="1" key="2">
    <citation type="submission" date="2022-10" db="EMBL/GenBank/DDBJ databases">
        <authorList>
            <person name="Aronson H.S."/>
        </authorList>
    </citation>
    <scope>NUCLEOTIDE SEQUENCE</scope>
    <source>
        <strain evidence="1">RS19-109</strain>
    </source>
</reference>
<dbReference type="RefSeq" id="WP_307632387.1">
    <property type="nucleotide sequence ID" value="NZ_JAPHEH010000001.1"/>
</dbReference>
<keyword evidence="2" id="KW-1185">Reference proteome</keyword>
<gene>
    <name evidence="1" type="ORF">OLX77_04490</name>
</gene>
<dbReference type="Proteomes" id="UP001154240">
    <property type="component" value="Unassembled WGS sequence"/>
</dbReference>
<accession>A0A9X4RLK2</accession>
<organism evidence="1 2">
    <name type="scientific">Thiovibrio frasassiensis</name>
    <dbReference type="NCBI Taxonomy" id="2984131"/>
    <lineage>
        <taxon>Bacteria</taxon>
        <taxon>Pseudomonadati</taxon>
        <taxon>Thermodesulfobacteriota</taxon>
        <taxon>Desulfobulbia</taxon>
        <taxon>Desulfobulbales</taxon>
        <taxon>Thiovibrionaceae</taxon>
        <taxon>Thiovibrio</taxon>
    </lineage>
</organism>
<dbReference type="AlphaFoldDB" id="A0A9X4RLK2"/>
<reference evidence="1" key="1">
    <citation type="journal article" date="2022" name="bioRxiv">
        <title>Thiovibrio frasassiensisgen. nov., sp. nov., an autotrophic, elemental sulfur disproportionating bacterium isolated from sulfidic karst sediment, and proposal of Thiovibrionaceae fam. nov.</title>
        <authorList>
            <person name="Aronson H."/>
            <person name="Thomas C."/>
            <person name="Bhattacharyya M."/>
            <person name="Eckstein S."/>
            <person name="Jensen S."/>
            <person name="Barco R."/>
            <person name="Macalady J."/>
            <person name="Amend J."/>
        </authorList>
    </citation>
    <scope>NUCLEOTIDE SEQUENCE</scope>
    <source>
        <strain evidence="1">RS19-109</strain>
    </source>
</reference>
<evidence type="ECO:0000313" key="2">
    <source>
        <dbReference type="Proteomes" id="UP001154240"/>
    </source>
</evidence>
<sequence>MTPIERIEHIRQCLRRMNPVLGSELAGAAAIEKELQGLELIFTRLRVMVEALSPKDPQRCPACPYPASLEAMTRDALNGAPCG</sequence>
<dbReference type="EMBL" id="JAPHEH010000001">
    <property type="protein sequence ID" value="MDG4475415.1"/>
    <property type="molecule type" value="Genomic_DNA"/>
</dbReference>
<comment type="caution">
    <text evidence="1">The sequence shown here is derived from an EMBL/GenBank/DDBJ whole genome shotgun (WGS) entry which is preliminary data.</text>
</comment>
<evidence type="ECO:0000313" key="1">
    <source>
        <dbReference type="EMBL" id="MDG4475415.1"/>
    </source>
</evidence>
<name>A0A9X4RLK2_9BACT</name>